<dbReference type="EnsemblMetazoa" id="CapteT127074">
    <property type="protein sequence ID" value="CapteP127074"/>
    <property type="gene ID" value="CapteG127074"/>
</dbReference>
<keyword evidence="7" id="KW-0560">Oxidoreductase</keyword>
<evidence type="ECO:0000256" key="6">
    <source>
        <dbReference type="ARBA" id="ARBA00022946"/>
    </source>
</evidence>
<reference evidence="16 18" key="2">
    <citation type="journal article" date="2013" name="Nature">
        <title>Insights into bilaterian evolution from three spiralian genomes.</title>
        <authorList>
            <person name="Simakov O."/>
            <person name="Marletaz F."/>
            <person name="Cho S.J."/>
            <person name="Edsinger-Gonzales E."/>
            <person name="Havlak P."/>
            <person name="Hellsten U."/>
            <person name="Kuo D.H."/>
            <person name="Larsson T."/>
            <person name="Lv J."/>
            <person name="Arendt D."/>
            <person name="Savage R."/>
            <person name="Osoegawa K."/>
            <person name="de Jong P."/>
            <person name="Grimwood J."/>
            <person name="Chapman J.A."/>
            <person name="Shapiro H."/>
            <person name="Aerts A."/>
            <person name="Otillar R.P."/>
            <person name="Terry A.Y."/>
            <person name="Boore J.L."/>
            <person name="Grigoriev I.V."/>
            <person name="Lindberg D.R."/>
            <person name="Seaver E.C."/>
            <person name="Weisblat D.A."/>
            <person name="Putnam N.H."/>
            <person name="Rokhsar D.S."/>
        </authorList>
    </citation>
    <scope>NUCLEOTIDE SEQUENCE</scope>
    <source>
        <strain evidence="16 18">I ESC-2004</strain>
    </source>
</reference>
<dbReference type="FunFam" id="3.40.50.720:FF:000112">
    <property type="entry name" value="Enoyl-[acyl-carrier-protein] reductase 1, mitochondrial"/>
    <property type="match status" value="1"/>
</dbReference>
<dbReference type="SUPFAM" id="SSF50129">
    <property type="entry name" value="GroES-like"/>
    <property type="match status" value="1"/>
</dbReference>
<keyword evidence="5" id="KW-0521">NADP</keyword>
<dbReference type="EMBL" id="KB301692">
    <property type="protein sequence ID" value="ELU05261.1"/>
    <property type="molecule type" value="Genomic_DNA"/>
</dbReference>
<dbReference type="InterPro" id="IPR011032">
    <property type="entry name" value="GroES-like_sf"/>
</dbReference>
<keyword evidence="3" id="KW-0444">Lipid biosynthesis</keyword>
<dbReference type="InterPro" id="IPR013149">
    <property type="entry name" value="ADH-like_C"/>
</dbReference>
<dbReference type="PANTHER" id="PTHR43981">
    <property type="entry name" value="ENOYL-[ACYL-CARRIER-PROTEIN] REDUCTASE, MITOCHONDRIAL"/>
    <property type="match status" value="1"/>
</dbReference>
<evidence type="ECO:0000256" key="7">
    <source>
        <dbReference type="ARBA" id="ARBA00023002"/>
    </source>
</evidence>
<dbReference type="Gene3D" id="3.90.180.10">
    <property type="entry name" value="Medium-chain alcohol dehydrogenases, catalytic domain"/>
    <property type="match status" value="1"/>
</dbReference>
<evidence type="ECO:0000313" key="16">
    <source>
        <dbReference type="EMBL" id="ELU05261.1"/>
    </source>
</evidence>
<comment type="subcellular location">
    <subcellularLocation>
        <location evidence="1">Mitochondrion</location>
    </subcellularLocation>
</comment>
<evidence type="ECO:0000256" key="2">
    <source>
        <dbReference type="ARBA" id="ARBA00010371"/>
    </source>
</evidence>
<evidence type="ECO:0000256" key="11">
    <source>
        <dbReference type="ARBA" id="ARBA00038963"/>
    </source>
</evidence>
<dbReference type="OrthoDB" id="7482721at2759"/>
<reference evidence="17" key="3">
    <citation type="submission" date="2015-06" db="UniProtKB">
        <authorList>
            <consortium name="EnsemblMetazoa"/>
        </authorList>
    </citation>
    <scope>IDENTIFICATION</scope>
</reference>
<evidence type="ECO:0000256" key="10">
    <source>
        <dbReference type="ARBA" id="ARBA00023160"/>
    </source>
</evidence>
<dbReference type="InterPro" id="IPR020843">
    <property type="entry name" value="ER"/>
</dbReference>
<dbReference type="FunCoup" id="R7UPC9">
    <property type="interactions" value="2065"/>
</dbReference>
<dbReference type="EC" id="1.3.1.104" evidence="11"/>
<keyword evidence="10" id="KW-0275">Fatty acid biosynthesis</keyword>
<keyword evidence="18" id="KW-1185">Reference proteome</keyword>
<comment type="similarity">
    <text evidence="2">Belongs to the zinc-containing alcohol dehydrogenase family. Quinone oxidoreductase subfamily.</text>
</comment>
<dbReference type="Proteomes" id="UP000014760">
    <property type="component" value="Unassembled WGS sequence"/>
</dbReference>
<dbReference type="FunFam" id="3.90.180.10:FF:000010">
    <property type="entry name" value="Enoyl-[acyl-carrier-protein] reductase, mitochondrial"/>
    <property type="match status" value="1"/>
</dbReference>
<evidence type="ECO:0000256" key="8">
    <source>
        <dbReference type="ARBA" id="ARBA00023098"/>
    </source>
</evidence>
<keyword evidence="9" id="KW-0496">Mitochondrion</keyword>
<name>R7UPC9_CAPTE</name>
<evidence type="ECO:0000256" key="14">
    <source>
        <dbReference type="ARBA" id="ARBA00048843"/>
    </source>
</evidence>
<dbReference type="GO" id="GO:0005739">
    <property type="term" value="C:mitochondrion"/>
    <property type="evidence" value="ECO:0007669"/>
    <property type="project" value="UniProtKB-SubCell"/>
</dbReference>
<evidence type="ECO:0000259" key="15">
    <source>
        <dbReference type="SMART" id="SM00829"/>
    </source>
</evidence>
<dbReference type="Gene3D" id="3.40.50.720">
    <property type="entry name" value="NAD(P)-binding Rossmann-like Domain"/>
    <property type="match status" value="1"/>
</dbReference>
<reference evidence="18" key="1">
    <citation type="submission" date="2012-12" db="EMBL/GenBank/DDBJ databases">
        <authorList>
            <person name="Hellsten U."/>
            <person name="Grimwood J."/>
            <person name="Chapman J.A."/>
            <person name="Shapiro H."/>
            <person name="Aerts A."/>
            <person name="Otillar R.P."/>
            <person name="Terry A.Y."/>
            <person name="Boore J.L."/>
            <person name="Simakov O."/>
            <person name="Marletaz F."/>
            <person name="Cho S.-J."/>
            <person name="Edsinger-Gonzales E."/>
            <person name="Havlak P."/>
            <person name="Kuo D.-H."/>
            <person name="Larsson T."/>
            <person name="Lv J."/>
            <person name="Arendt D."/>
            <person name="Savage R."/>
            <person name="Osoegawa K."/>
            <person name="de Jong P."/>
            <person name="Lindberg D.R."/>
            <person name="Seaver E.C."/>
            <person name="Weisblat D.A."/>
            <person name="Putnam N.H."/>
            <person name="Grigoriev I.V."/>
            <person name="Rokhsar D.S."/>
        </authorList>
    </citation>
    <scope>NUCLEOTIDE SEQUENCE</scope>
    <source>
        <strain evidence="18">I ESC-2004</strain>
    </source>
</reference>
<dbReference type="InterPro" id="IPR036291">
    <property type="entry name" value="NAD(P)-bd_dom_sf"/>
</dbReference>
<keyword evidence="6" id="KW-0809">Transit peptide</keyword>
<dbReference type="Pfam" id="PF00107">
    <property type="entry name" value="ADH_zinc_N"/>
    <property type="match status" value="1"/>
</dbReference>
<evidence type="ECO:0000256" key="9">
    <source>
        <dbReference type="ARBA" id="ARBA00023128"/>
    </source>
</evidence>
<gene>
    <name evidence="16" type="ORF">CAPTEDRAFT_127074</name>
</gene>
<dbReference type="EMBL" id="AMQN01007914">
    <property type="status" value="NOT_ANNOTATED_CDS"/>
    <property type="molecule type" value="Genomic_DNA"/>
</dbReference>
<evidence type="ECO:0000256" key="12">
    <source>
        <dbReference type="ARBA" id="ARBA00041058"/>
    </source>
</evidence>
<feature type="domain" description="Enoyl reductase (ER)" evidence="15">
    <location>
        <begin position="36"/>
        <end position="353"/>
    </location>
</feature>
<dbReference type="GO" id="GO:0006633">
    <property type="term" value="P:fatty acid biosynthetic process"/>
    <property type="evidence" value="ECO:0007669"/>
    <property type="project" value="UniProtKB-KW"/>
</dbReference>
<dbReference type="Pfam" id="PF08240">
    <property type="entry name" value="ADH_N"/>
    <property type="match status" value="1"/>
</dbReference>
<dbReference type="InterPro" id="IPR051034">
    <property type="entry name" value="Mito_Enoyl-ACP_Reductase"/>
</dbReference>
<evidence type="ECO:0000256" key="5">
    <source>
        <dbReference type="ARBA" id="ARBA00022857"/>
    </source>
</evidence>
<dbReference type="GO" id="GO:0141148">
    <property type="term" value="F:enoyl-[acyl-carrier-protein] reductase (NADPH) activity"/>
    <property type="evidence" value="ECO:0007669"/>
    <property type="project" value="UniProtKB-EC"/>
</dbReference>
<dbReference type="InterPro" id="IPR013154">
    <property type="entry name" value="ADH-like_N"/>
</dbReference>
<evidence type="ECO:0000313" key="18">
    <source>
        <dbReference type="Proteomes" id="UP000014760"/>
    </source>
</evidence>
<evidence type="ECO:0000256" key="13">
    <source>
        <dbReference type="ARBA" id="ARBA00042123"/>
    </source>
</evidence>
<keyword evidence="4" id="KW-0276">Fatty acid metabolism</keyword>
<evidence type="ECO:0000256" key="3">
    <source>
        <dbReference type="ARBA" id="ARBA00022516"/>
    </source>
</evidence>
<dbReference type="STRING" id="283909.R7UPC9"/>
<keyword evidence="8" id="KW-0443">Lipid metabolism</keyword>
<protein>
    <recommendedName>
        <fullName evidence="12">Enoyl-[acyl-carrier-protein] reductase, mitochondrial</fullName>
        <ecNumber evidence="11">1.3.1.104</ecNumber>
    </recommendedName>
    <alternativeName>
        <fullName evidence="13">2-enoyl thioester reductase</fullName>
    </alternativeName>
</protein>
<dbReference type="OMA" id="WVAPLNG"/>
<comment type="catalytic activity">
    <reaction evidence="14">
        <text>a 2,3-saturated acyl-[ACP] + NADP(+) = a (2E)-enoyl-[ACP] + NADPH + H(+)</text>
        <dbReference type="Rhea" id="RHEA:22564"/>
        <dbReference type="Rhea" id="RHEA-COMP:9925"/>
        <dbReference type="Rhea" id="RHEA-COMP:9926"/>
        <dbReference type="ChEBI" id="CHEBI:15378"/>
        <dbReference type="ChEBI" id="CHEBI:57783"/>
        <dbReference type="ChEBI" id="CHEBI:58349"/>
        <dbReference type="ChEBI" id="CHEBI:78784"/>
        <dbReference type="ChEBI" id="CHEBI:78785"/>
        <dbReference type="EC" id="1.3.1.104"/>
    </reaction>
</comment>
<dbReference type="SMART" id="SM00829">
    <property type="entry name" value="PKS_ER"/>
    <property type="match status" value="1"/>
</dbReference>
<dbReference type="HOGENOM" id="CLU_026673_17_1_1"/>
<dbReference type="AlphaFoldDB" id="R7UPC9"/>
<evidence type="ECO:0000313" key="17">
    <source>
        <dbReference type="EnsemblMetazoa" id="CapteP127074"/>
    </source>
</evidence>
<organism evidence="16">
    <name type="scientific">Capitella teleta</name>
    <name type="common">Polychaete worm</name>
    <dbReference type="NCBI Taxonomy" id="283909"/>
    <lineage>
        <taxon>Eukaryota</taxon>
        <taxon>Metazoa</taxon>
        <taxon>Spiralia</taxon>
        <taxon>Lophotrochozoa</taxon>
        <taxon>Annelida</taxon>
        <taxon>Polychaeta</taxon>
        <taxon>Sedentaria</taxon>
        <taxon>Scolecida</taxon>
        <taxon>Capitellidae</taxon>
        <taxon>Capitella</taxon>
    </lineage>
</organism>
<sequence length="355" mass="39558">MRFFRNLCRPVLSTFPQRHLSRKSLAVMYSEEGDPRRVLRLTSTPVPDPGHGEVLVRMLASPINPSDINMIQGVYPQRPPFLPAVAGNEGVGEVVETGPGVEYLKTGDWVVPDKFCWGTWRTLVIGREVSLIRVPRDVPLADLAILSVTTGTAYRMLKDFEHLEPGDVVLQNGANSAVGKALIQLASHFGLQTVNVVRDRPDMDALVSELKRLGATHVIPDTGLRSQETKDLMKSLPAPRLACNCVGGKQTVDLVRYLAEEGSVVTYGAMSKQPLFIPAGMFIFKDYRMRGIWVTKWYSDNPLVKRQAMWHELCELTKKGVLESPNHRMVPLSSFQDGVAKSMDDFTNEKQILSM</sequence>
<evidence type="ECO:0000256" key="1">
    <source>
        <dbReference type="ARBA" id="ARBA00004173"/>
    </source>
</evidence>
<dbReference type="SUPFAM" id="SSF51735">
    <property type="entry name" value="NAD(P)-binding Rossmann-fold domains"/>
    <property type="match status" value="1"/>
</dbReference>
<dbReference type="PANTHER" id="PTHR43981:SF2">
    <property type="entry name" value="ENOYL-[ACYL-CARRIER-PROTEIN] REDUCTASE, MITOCHONDRIAL"/>
    <property type="match status" value="1"/>
</dbReference>
<dbReference type="CDD" id="cd08290">
    <property type="entry name" value="ETR"/>
    <property type="match status" value="1"/>
</dbReference>
<accession>R7UPC9</accession>
<proteinExistence type="inferred from homology"/>
<evidence type="ECO:0000256" key="4">
    <source>
        <dbReference type="ARBA" id="ARBA00022832"/>
    </source>
</evidence>